<organism evidence="2 4">
    <name type="scientific">Adineta steineri</name>
    <dbReference type="NCBI Taxonomy" id="433720"/>
    <lineage>
        <taxon>Eukaryota</taxon>
        <taxon>Metazoa</taxon>
        <taxon>Spiralia</taxon>
        <taxon>Gnathifera</taxon>
        <taxon>Rotifera</taxon>
        <taxon>Eurotatoria</taxon>
        <taxon>Bdelloidea</taxon>
        <taxon>Adinetida</taxon>
        <taxon>Adinetidae</taxon>
        <taxon>Adineta</taxon>
    </lineage>
</organism>
<dbReference type="AlphaFoldDB" id="A0A815BQD6"/>
<comment type="caution">
    <text evidence="2">The sequence shown here is derived from an EMBL/GenBank/DDBJ whole genome shotgun (WGS) entry which is preliminary data.</text>
</comment>
<feature type="transmembrane region" description="Helical" evidence="1">
    <location>
        <begin position="66"/>
        <end position="84"/>
    </location>
</feature>
<feature type="transmembrane region" description="Helical" evidence="1">
    <location>
        <begin position="33"/>
        <end position="54"/>
    </location>
</feature>
<evidence type="ECO:0000313" key="2">
    <source>
        <dbReference type="EMBL" id="CAF1270503.1"/>
    </source>
</evidence>
<evidence type="ECO:0000256" key="1">
    <source>
        <dbReference type="SAM" id="Phobius"/>
    </source>
</evidence>
<proteinExistence type="predicted"/>
<feature type="transmembrane region" description="Helical" evidence="1">
    <location>
        <begin position="205"/>
        <end position="225"/>
    </location>
</feature>
<dbReference type="EMBL" id="CAJNOG010000496">
    <property type="protein sequence ID" value="CAF1270503.1"/>
    <property type="molecule type" value="Genomic_DNA"/>
</dbReference>
<sequence>MLSSHVNAKNVRGNKYIDEDVVYKRKTRKVYGVARGLLLLLQALLYVAASAMYFHNVIHRSYAKELGAILFIVGAFFKLIAEILRLYRDRVGLFCYGKYRQAYIAERIEAFTYPEYAHIEKFIRVEVGLGNLFLVIAAVLDLARSVLYLPEVHTLTSGISLHIAASVALLIADMWLIYQLGRMQEGDPYNLTFRIRNACSNPAQILFRLFSALAAIFYLIGSVLFLPDNNKTDSDQDRVGGLNEAGAFAFLVSSLLACLGVCIGGDV</sequence>
<feature type="transmembrane region" description="Helical" evidence="1">
    <location>
        <begin position="127"/>
        <end position="147"/>
    </location>
</feature>
<protein>
    <submittedName>
        <fullName evidence="2">Uncharacterized protein</fullName>
    </submittedName>
</protein>
<keyword evidence="1" id="KW-0472">Membrane</keyword>
<keyword evidence="1" id="KW-0812">Transmembrane</keyword>
<reference evidence="2" key="1">
    <citation type="submission" date="2021-02" db="EMBL/GenBank/DDBJ databases">
        <authorList>
            <person name="Nowell W R."/>
        </authorList>
    </citation>
    <scope>NUCLEOTIDE SEQUENCE</scope>
</reference>
<evidence type="ECO:0000313" key="3">
    <source>
        <dbReference type="EMBL" id="CAF4135948.1"/>
    </source>
</evidence>
<name>A0A815BQD6_9BILA</name>
<feature type="transmembrane region" description="Helical" evidence="1">
    <location>
        <begin position="245"/>
        <end position="265"/>
    </location>
</feature>
<accession>A0A815BQD6</accession>
<dbReference type="Proteomes" id="UP000663844">
    <property type="component" value="Unassembled WGS sequence"/>
</dbReference>
<keyword evidence="1" id="KW-1133">Transmembrane helix</keyword>
<dbReference type="EMBL" id="CAJOAZ010006484">
    <property type="protein sequence ID" value="CAF4135948.1"/>
    <property type="molecule type" value="Genomic_DNA"/>
</dbReference>
<dbReference type="Proteomes" id="UP000663845">
    <property type="component" value="Unassembled WGS sequence"/>
</dbReference>
<feature type="transmembrane region" description="Helical" evidence="1">
    <location>
        <begin position="159"/>
        <end position="178"/>
    </location>
</feature>
<gene>
    <name evidence="2" type="ORF">JYZ213_LOCUS30667</name>
    <name evidence="3" type="ORF">OXD698_LOCUS37275</name>
</gene>
<evidence type="ECO:0000313" key="4">
    <source>
        <dbReference type="Proteomes" id="UP000663845"/>
    </source>
</evidence>